<dbReference type="SUPFAM" id="SSF49265">
    <property type="entry name" value="Fibronectin type III"/>
    <property type="match status" value="1"/>
</dbReference>
<organism evidence="3 4">
    <name type="scientific">Thioalkalicoccus limnaeus</name>
    <dbReference type="NCBI Taxonomy" id="120681"/>
    <lineage>
        <taxon>Bacteria</taxon>
        <taxon>Pseudomonadati</taxon>
        <taxon>Pseudomonadota</taxon>
        <taxon>Gammaproteobacteria</taxon>
        <taxon>Chromatiales</taxon>
        <taxon>Chromatiaceae</taxon>
        <taxon>Thioalkalicoccus</taxon>
    </lineage>
</organism>
<accession>A0ABV4BDB8</accession>
<feature type="signal peptide" evidence="1">
    <location>
        <begin position="1"/>
        <end position="33"/>
    </location>
</feature>
<protein>
    <submittedName>
        <fullName evidence="3">DUF4082 domain-containing protein</fullName>
    </submittedName>
</protein>
<comment type="caution">
    <text evidence="3">The sequence shown here is derived from an EMBL/GenBank/DDBJ whole genome shotgun (WGS) entry which is preliminary data.</text>
</comment>
<feature type="chain" id="PRO_5046750777" evidence="1">
    <location>
        <begin position="34"/>
        <end position="951"/>
    </location>
</feature>
<dbReference type="InterPro" id="IPR036116">
    <property type="entry name" value="FN3_sf"/>
</dbReference>
<dbReference type="RefSeq" id="WP_369666902.1">
    <property type="nucleotide sequence ID" value="NZ_JBDKXB010000009.1"/>
</dbReference>
<proteinExistence type="predicted"/>
<evidence type="ECO:0000259" key="2">
    <source>
        <dbReference type="Pfam" id="PF13313"/>
    </source>
</evidence>
<name>A0ABV4BDB8_9GAMM</name>
<feature type="domain" description="DUF4082" evidence="2">
    <location>
        <begin position="502"/>
        <end position="646"/>
    </location>
</feature>
<gene>
    <name evidence="3" type="ORF">ABC977_08870</name>
</gene>
<evidence type="ECO:0000313" key="4">
    <source>
        <dbReference type="Proteomes" id="UP001564408"/>
    </source>
</evidence>
<keyword evidence="4" id="KW-1185">Reference proteome</keyword>
<dbReference type="InterPro" id="IPR013783">
    <property type="entry name" value="Ig-like_fold"/>
</dbReference>
<dbReference type="EMBL" id="JBDKXB010000009">
    <property type="protein sequence ID" value="MEY6432515.1"/>
    <property type="molecule type" value="Genomic_DNA"/>
</dbReference>
<evidence type="ECO:0000256" key="1">
    <source>
        <dbReference type="SAM" id="SignalP"/>
    </source>
</evidence>
<keyword evidence="1" id="KW-0732">Signal</keyword>
<reference evidence="3 4" key="1">
    <citation type="submission" date="2024-05" db="EMBL/GenBank/DDBJ databases">
        <title>Genome Sequence and Characterization of the New Strain Purple Sulfur Bacterium of Genus Thioalkalicoccus.</title>
        <authorList>
            <person name="Bryantseva I.A."/>
            <person name="Kyndt J.A."/>
            <person name="Imhoff J.F."/>
        </authorList>
    </citation>
    <scope>NUCLEOTIDE SEQUENCE [LARGE SCALE GENOMIC DNA]</scope>
    <source>
        <strain evidence="3 4">Um2</strain>
    </source>
</reference>
<sequence length="951" mass="99626">MKIPSIRTAYRRLYGRRLLIPLAALLVSTLAPAGAVQAATVSLAWDRVNDARVALYELRYGTNQNTYQTGGSLVSKAATADATQTVTTANLDPGTYFFAVRACDSNKALCSAFSEPVSKTISTGSSDTTAPTVTAFTVPATASTLTVPITTFTATDNVGVTGYLVNESPTKPAATASGWTTTKPASYTFASAGSKTLYAWAKDAAGNVSASRSAGVTITMAAAGCTGDTLWSAATTPAVASASDTSAIEVGVKFSAASSGYVCGVRFYKGSRNTGTHVGRLWSSTGTKLAEATFTNETASGWQQVNFATPVAIQANTIYVVSYHAPNGGYALDEGYFSSRGVTNGPLTAPRSSAVGGNGVYRHGSGFPNSAYNDSNAWVEPVFTTASTPPPPTDTTAPTVTAFTVPATASTLTVPITTFTATDNVGVTGYLVNESPTKPAATASGWTTTKPASYTFASAGSKTLYAWAKDAAGNVSASRSAGVTITMAAAGCTGDTLWSAATTPAVASASDTSAIEVGVKFSAASSGYVCGVRFYKGSRNTGTHVGRLWSSTGTKLAEATFTNETASGWQQVNFATPVAIQANTIYVVSYHAPNGGYALDEGYFSSRGVTNGPLTAPRSSAVGGNGVYRYGSGFPNSAYNDSNAWVEPVFTTAPPASTSLAKSMTTATPLVTTAEPDGVEDTASSPPLPLSSLPMEVGEIQLDNAWLWVSFQGEYTDPIVIAGPLSDSDPDPVVVRVRDIGPTGFWARVQKWDHLLDGTHAQGTLGYLVMERGRHQLPSGTWVEAGRLESDMTSAFTSISFERRFAEAPVVLTTVTSENAGDAIAARVRRITRWRFEVGLMEQEGSAQERLAERVDYIAWEPATGVLDGVAFEVARAEQVTDSGLTLFYQYPLAAPPMLLANMQTANENEAAHLRWRNKDLMAVDVWIQKEHGAAYADEAVGYVLFGVADQ</sequence>
<dbReference type="Proteomes" id="UP001564408">
    <property type="component" value="Unassembled WGS sequence"/>
</dbReference>
<feature type="domain" description="DUF4082" evidence="2">
    <location>
        <begin position="235"/>
        <end position="379"/>
    </location>
</feature>
<dbReference type="Pfam" id="PF13313">
    <property type="entry name" value="DUF4082"/>
    <property type="match status" value="2"/>
</dbReference>
<dbReference type="InterPro" id="IPR025141">
    <property type="entry name" value="DUF4082"/>
</dbReference>
<dbReference type="Gene3D" id="2.60.40.10">
    <property type="entry name" value="Immunoglobulins"/>
    <property type="match status" value="1"/>
</dbReference>
<evidence type="ECO:0000313" key="3">
    <source>
        <dbReference type="EMBL" id="MEY6432515.1"/>
    </source>
</evidence>